<dbReference type="InterPro" id="IPR037294">
    <property type="entry name" value="ABC_BtuC-like"/>
</dbReference>
<dbReference type="CDD" id="cd06550">
    <property type="entry name" value="TM_ABC_iron-siderophores_like"/>
    <property type="match status" value="1"/>
</dbReference>
<comment type="similarity">
    <text evidence="2">Belongs to the binding-protein-dependent transport system permease family. FecCD subfamily.</text>
</comment>
<evidence type="ECO:0000256" key="9">
    <source>
        <dbReference type="SAM" id="Phobius"/>
    </source>
</evidence>
<keyword evidence="5 9" id="KW-0812">Transmembrane</keyword>
<dbReference type="Gene3D" id="1.10.3470.10">
    <property type="entry name" value="ABC transporter involved in vitamin B12 uptake, BtuC"/>
    <property type="match status" value="1"/>
</dbReference>
<dbReference type="RefSeq" id="WP_026741557.1">
    <property type="nucleotide sequence ID" value="NZ_FNQS01000003.1"/>
</dbReference>
<feature type="transmembrane region" description="Helical" evidence="9">
    <location>
        <begin position="318"/>
        <end position="339"/>
    </location>
</feature>
<feature type="transmembrane region" description="Helical" evidence="9">
    <location>
        <begin position="284"/>
        <end position="306"/>
    </location>
</feature>
<organism evidence="10 11">
    <name type="scientific">Lonsdalea quercina</name>
    <dbReference type="NCBI Taxonomy" id="71657"/>
    <lineage>
        <taxon>Bacteria</taxon>
        <taxon>Pseudomonadati</taxon>
        <taxon>Pseudomonadota</taxon>
        <taxon>Gammaproteobacteria</taxon>
        <taxon>Enterobacterales</taxon>
        <taxon>Pectobacteriaceae</taxon>
        <taxon>Lonsdalea</taxon>
    </lineage>
</organism>
<keyword evidence="4" id="KW-1003">Cell membrane</keyword>
<keyword evidence="3" id="KW-0813">Transport</keyword>
<keyword evidence="6 9" id="KW-1133">Transmembrane helix</keyword>
<evidence type="ECO:0000256" key="1">
    <source>
        <dbReference type="ARBA" id="ARBA00004651"/>
    </source>
</evidence>
<evidence type="ECO:0000313" key="10">
    <source>
        <dbReference type="EMBL" id="SEA20640.1"/>
    </source>
</evidence>
<dbReference type="Pfam" id="PF01032">
    <property type="entry name" value="FecCD"/>
    <property type="match status" value="1"/>
</dbReference>
<feature type="transmembrane region" description="Helical" evidence="9">
    <location>
        <begin position="211"/>
        <end position="230"/>
    </location>
</feature>
<keyword evidence="7 9" id="KW-0472">Membrane</keyword>
<dbReference type="AlphaFoldDB" id="A0A1H3ZAC8"/>
<feature type="transmembrane region" description="Helical" evidence="9">
    <location>
        <begin position="105"/>
        <end position="125"/>
    </location>
</feature>
<dbReference type="EMBL" id="FNQS01000003">
    <property type="protein sequence ID" value="SEA20640.1"/>
    <property type="molecule type" value="Genomic_DNA"/>
</dbReference>
<feature type="transmembrane region" description="Helical" evidence="9">
    <location>
        <begin position="188"/>
        <end position="204"/>
    </location>
</feature>
<dbReference type="GO" id="GO:0042935">
    <property type="term" value="P:achromobactin transport"/>
    <property type="evidence" value="ECO:0007669"/>
    <property type="project" value="UniProtKB-ARBA"/>
</dbReference>
<dbReference type="STRING" id="71657.SAMN02982996_01114"/>
<proteinExistence type="inferred from homology"/>
<name>A0A1H3ZAC8_9GAMM</name>
<accession>A0A1H3ZAC8</accession>
<feature type="transmembrane region" description="Helical" evidence="9">
    <location>
        <begin position="131"/>
        <end position="150"/>
    </location>
</feature>
<comment type="function">
    <text evidence="8">Part of the binding-protein-dependent transport system CbrABCD for uptake of the siderophore achromobactin. Probably responsible for the translocation of the substrate across the membrane.</text>
</comment>
<evidence type="ECO:0000256" key="6">
    <source>
        <dbReference type="ARBA" id="ARBA00022989"/>
    </source>
</evidence>
<gene>
    <name evidence="10" type="ORF">SAMN02982996_01114</name>
</gene>
<protein>
    <submittedName>
        <fullName evidence="10">Iron complex transport system permease protein</fullName>
    </submittedName>
</protein>
<evidence type="ECO:0000256" key="7">
    <source>
        <dbReference type="ARBA" id="ARBA00023136"/>
    </source>
</evidence>
<dbReference type="GeneID" id="97764021"/>
<dbReference type="InterPro" id="IPR000522">
    <property type="entry name" value="ABC_transptr_permease_BtuC"/>
</dbReference>
<keyword evidence="11" id="KW-1185">Reference proteome</keyword>
<dbReference type="GO" id="GO:0033214">
    <property type="term" value="P:siderophore-iron import into cell"/>
    <property type="evidence" value="ECO:0007669"/>
    <property type="project" value="TreeGrafter"/>
</dbReference>
<dbReference type="GO" id="GO:0005886">
    <property type="term" value="C:plasma membrane"/>
    <property type="evidence" value="ECO:0007669"/>
    <property type="project" value="UniProtKB-SubCell"/>
</dbReference>
<dbReference type="eggNOG" id="COG0609">
    <property type="taxonomic scope" value="Bacteria"/>
</dbReference>
<feature type="transmembrane region" description="Helical" evidence="9">
    <location>
        <begin position="250"/>
        <end position="277"/>
    </location>
</feature>
<sequence>MDKIVCLRSRGFSRQINLSTVIRLLIASGVLLGLLLLSLCLGKIPLSPWTALQSLADGRQAGIAFIVTELRLPRSLLAMLVGGALALSGLLLQAMIRNPLASPDILGITSGASAAMVCSLSFPTMALGAGYLPFAAMLGAAVAALAVYLLAWRAGVSPQRLVLTGVGISALLTAVTTFLLVFSPLTTTLSAYVWLTGSVYAANWQETRTLAGWLLAIVPLWMGVARHVTAQQLDDDLAQGIGVRVQWSRLGLLAVSVALAGAAIAWGGAMAFVGLIAPHIAKRLVGPAFAGQAAMTAICGAGLVLLADLCGRTLFLPLDLPAGIFVSALGTPFFLYLLLKQRH</sequence>
<feature type="transmembrane region" description="Helical" evidence="9">
    <location>
        <begin position="21"/>
        <end position="44"/>
    </location>
</feature>
<feature type="transmembrane region" description="Helical" evidence="9">
    <location>
        <begin position="162"/>
        <end position="182"/>
    </location>
</feature>
<evidence type="ECO:0000313" key="11">
    <source>
        <dbReference type="Proteomes" id="UP000187280"/>
    </source>
</evidence>
<evidence type="ECO:0000256" key="4">
    <source>
        <dbReference type="ARBA" id="ARBA00022475"/>
    </source>
</evidence>
<dbReference type="GO" id="GO:0022857">
    <property type="term" value="F:transmembrane transporter activity"/>
    <property type="evidence" value="ECO:0007669"/>
    <property type="project" value="InterPro"/>
</dbReference>
<dbReference type="FunFam" id="1.10.3470.10:FF:000001">
    <property type="entry name" value="Vitamin B12 ABC transporter permease BtuC"/>
    <property type="match status" value="1"/>
</dbReference>
<dbReference type="PANTHER" id="PTHR30472">
    <property type="entry name" value="FERRIC ENTEROBACTIN TRANSPORT SYSTEM PERMEASE PROTEIN"/>
    <property type="match status" value="1"/>
</dbReference>
<evidence type="ECO:0000256" key="3">
    <source>
        <dbReference type="ARBA" id="ARBA00022448"/>
    </source>
</evidence>
<dbReference type="PANTHER" id="PTHR30472:SF24">
    <property type="entry name" value="FERRIC ENTEROBACTIN TRANSPORT SYSTEM PERMEASE PROTEIN FEPG"/>
    <property type="match status" value="1"/>
</dbReference>
<comment type="subcellular location">
    <subcellularLocation>
        <location evidence="1">Cell membrane</location>
        <topology evidence="1">Multi-pass membrane protein</topology>
    </subcellularLocation>
</comment>
<reference evidence="10 11" key="1">
    <citation type="submission" date="2016-10" db="EMBL/GenBank/DDBJ databases">
        <authorList>
            <person name="de Groot N.N."/>
        </authorList>
    </citation>
    <scope>NUCLEOTIDE SEQUENCE [LARGE SCALE GENOMIC DNA]</scope>
    <source>
        <strain evidence="10 11">ATCC 29281</strain>
    </source>
</reference>
<dbReference type="SUPFAM" id="SSF81345">
    <property type="entry name" value="ABC transporter involved in vitamin B12 uptake, BtuC"/>
    <property type="match status" value="1"/>
</dbReference>
<dbReference type="Proteomes" id="UP000187280">
    <property type="component" value="Unassembled WGS sequence"/>
</dbReference>
<evidence type="ECO:0000256" key="5">
    <source>
        <dbReference type="ARBA" id="ARBA00022692"/>
    </source>
</evidence>
<feature type="transmembrane region" description="Helical" evidence="9">
    <location>
        <begin position="75"/>
        <end position="93"/>
    </location>
</feature>
<evidence type="ECO:0000256" key="8">
    <source>
        <dbReference type="ARBA" id="ARBA00053987"/>
    </source>
</evidence>
<evidence type="ECO:0000256" key="2">
    <source>
        <dbReference type="ARBA" id="ARBA00007935"/>
    </source>
</evidence>